<dbReference type="PANTHER" id="PTHR24188:SF29">
    <property type="entry name" value="GH09064P"/>
    <property type="match status" value="1"/>
</dbReference>
<evidence type="ECO:0000256" key="3">
    <source>
        <dbReference type="PROSITE-ProRule" id="PRU00023"/>
    </source>
</evidence>
<dbReference type="PANTHER" id="PTHR24188">
    <property type="entry name" value="ANKYRIN REPEAT PROTEIN"/>
    <property type="match status" value="1"/>
</dbReference>
<accession>A0ABP0RPZ9</accession>
<comment type="caution">
    <text evidence="5">The sequence shown here is derived from an EMBL/GenBank/DDBJ whole genome shotgun (WGS) entry which is preliminary data.</text>
</comment>
<dbReference type="InterPro" id="IPR036770">
    <property type="entry name" value="Ankyrin_rpt-contain_sf"/>
</dbReference>
<dbReference type="EMBL" id="CAXAMM010041795">
    <property type="protein sequence ID" value="CAK9101261.1"/>
    <property type="molecule type" value="Genomic_DNA"/>
</dbReference>
<feature type="repeat" description="ANK" evidence="3">
    <location>
        <begin position="724"/>
        <end position="756"/>
    </location>
</feature>
<feature type="repeat" description="ANK" evidence="3">
    <location>
        <begin position="626"/>
        <end position="658"/>
    </location>
</feature>
<dbReference type="PROSITE" id="PS50297">
    <property type="entry name" value="ANK_REP_REGION"/>
    <property type="match status" value="6"/>
</dbReference>
<dbReference type="SUPFAM" id="SSF55608">
    <property type="entry name" value="Homing endonucleases"/>
    <property type="match status" value="1"/>
</dbReference>
<feature type="coiled-coil region" evidence="4">
    <location>
        <begin position="43"/>
        <end position="73"/>
    </location>
</feature>
<keyword evidence="2 3" id="KW-0040">ANK repeat</keyword>
<gene>
    <name evidence="5" type="ORF">SCF082_LOCUS47361</name>
</gene>
<feature type="repeat" description="ANK" evidence="3">
    <location>
        <begin position="452"/>
        <end position="484"/>
    </location>
</feature>
<keyword evidence="4" id="KW-0175">Coiled coil</keyword>
<dbReference type="Pfam" id="PF12796">
    <property type="entry name" value="Ank_2"/>
    <property type="match status" value="4"/>
</dbReference>
<dbReference type="PROSITE" id="PS50088">
    <property type="entry name" value="ANK_REPEAT"/>
    <property type="match status" value="11"/>
</dbReference>
<reference evidence="5 6" key="1">
    <citation type="submission" date="2024-02" db="EMBL/GenBank/DDBJ databases">
        <authorList>
            <person name="Chen Y."/>
            <person name="Shah S."/>
            <person name="Dougan E. K."/>
            <person name="Thang M."/>
            <person name="Chan C."/>
        </authorList>
    </citation>
    <scope>NUCLEOTIDE SEQUENCE [LARGE SCALE GENOMIC DNA]</scope>
</reference>
<dbReference type="Gene3D" id="1.25.40.20">
    <property type="entry name" value="Ankyrin repeat-containing domain"/>
    <property type="match status" value="4"/>
</dbReference>
<evidence type="ECO:0000256" key="2">
    <source>
        <dbReference type="ARBA" id="ARBA00023043"/>
    </source>
</evidence>
<feature type="repeat" description="ANK" evidence="3">
    <location>
        <begin position="419"/>
        <end position="451"/>
    </location>
</feature>
<dbReference type="SUPFAM" id="SSF48403">
    <property type="entry name" value="Ankyrin repeat"/>
    <property type="match status" value="2"/>
</dbReference>
<sequence>MSARGISASRTTERAVGRRAVGPFLGLLALLVVWERVHCHAFSALSKAEEHELRKELRELKEEEAQLQKIMKTLAWPKLTCFQAFGKTYNLPLRDRTASKSPTTAELGYLGGFFDGDGCVSPRTNLSGCQLKISQVAVNAKVLILFRRFFGGGICIHSQGIGIKQPVLRWSISGEKARAAARQLCKVCLSKTEQLQLASNWACDKDERQLVADKLHELKRCPPNIPKQSRSSWAHLAGLLDSDGCILLDPSHMSLSLRISQKYEALLVRSKTFLNSKLGTPIAKVYALRASYVLQVAGKKAVQVVLNKLLNAGLTVKSRTAKCALSLREDNDASIREQISSATTGNQGRYTRLDAEGCKRSKRIHRLQTEKRQAQRRNDSDLVAQLERDVAGLQLHHKIENVKTSILRRTEDIQKLLFEGFTPLHHAAEFGLEKVLQRLLMARADVERRTREGLTATFIAAQEGRLQTVHLLLEAKAQLNAPKALTVPPAPAPLSPAPTAPAAPAAAAAVGRGQPAKAEVAKTQMPEGCTPLYAAAACNHLDVVKYLLAAGAEKEARSTASPLYIAAYKGHTAIVKSLLAARASLAPRSASTEGSTTLSPLLAAVEMAHLDTLQVLLDAKANLAKEGMTALMAAIRHDNGQVVQKLLQAGVPKDKLDAGWAPMHMAANYNATQVLKVLLAQRAQLELAGGNGATPLYVAAKNGHKEVLSALLEVRADPQKVRKDGWTPLQVACSQGHVEVVQQLLQAGVDKNKAKENGTTPLFLACSQGHLEVVQCLLEARADKDKASERRGAPLHVAAANCHVKVINCLLEARAKVNETRQDGCTPLFLAARSGSPQAVTFLLNALADQERCQEDGLRPLQIAAAGGHVETSRILLGFQQYPSEELEERNVAAERAAAEREQAATAHAVRAVSGQQWESASSMVSAAMGEYSAALLGPTNGSMCLD</sequence>
<dbReference type="Proteomes" id="UP001642464">
    <property type="component" value="Unassembled WGS sequence"/>
</dbReference>
<feature type="repeat" description="ANK" evidence="3">
    <location>
        <begin position="790"/>
        <end position="822"/>
    </location>
</feature>
<dbReference type="SMART" id="SM00248">
    <property type="entry name" value="ANK"/>
    <property type="match status" value="13"/>
</dbReference>
<evidence type="ECO:0000313" key="6">
    <source>
        <dbReference type="Proteomes" id="UP001642464"/>
    </source>
</evidence>
<evidence type="ECO:0000313" key="5">
    <source>
        <dbReference type="EMBL" id="CAK9101261.1"/>
    </source>
</evidence>
<name>A0ABP0RPZ9_9DINO</name>
<proteinExistence type="predicted"/>
<organism evidence="5 6">
    <name type="scientific">Durusdinium trenchii</name>
    <dbReference type="NCBI Taxonomy" id="1381693"/>
    <lineage>
        <taxon>Eukaryota</taxon>
        <taxon>Sar</taxon>
        <taxon>Alveolata</taxon>
        <taxon>Dinophyceae</taxon>
        <taxon>Suessiales</taxon>
        <taxon>Symbiodiniaceae</taxon>
        <taxon>Durusdinium</taxon>
    </lineage>
</organism>
<dbReference type="Pfam" id="PF13637">
    <property type="entry name" value="Ank_4"/>
    <property type="match status" value="1"/>
</dbReference>
<feature type="repeat" description="ANK" evidence="3">
    <location>
        <begin position="757"/>
        <end position="789"/>
    </location>
</feature>
<protein>
    <submittedName>
        <fullName evidence="5">Uncharacterized protein</fullName>
    </submittedName>
</protein>
<keyword evidence="6" id="KW-1185">Reference proteome</keyword>
<dbReference type="Pfam" id="PF00023">
    <property type="entry name" value="Ank"/>
    <property type="match status" value="1"/>
</dbReference>
<feature type="repeat" description="ANK" evidence="3">
    <location>
        <begin position="527"/>
        <end position="559"/>
    </location>
</feature>
<dbReference type="InterPro" id="IPR027434">
    <property type="entry name" value="Homing_endonucl"/>
</dbReference>
<feature type="repeat" description="ANK" evidence="3">
    <location>
        <begin position="558"/>
        <end position="590"/>
    </location>
</feature>
<evidence type="ECO:0000256" key="1">
    <source>
        <dbReference type="ARBA" id="ARBA00022737"/>
    </source>
</evidence>
<keyword evidence="1" id="KW-0677">Repeat</keyword>
<feature type="repeat" description="ANK" evidence="3">
    <location>
        <begin position="658"/>
        <end position="690"/>
    </location>
</feature>
<feature type="repeat" description="ANK" evidence="3">
    <location>
        <begin position="691"/>
        <end position="723"/>
    </location>
</feature>
<dbReference type="InterPro" id="IPR002110">
    <property type="entry name" value="Ankyrin_rpt"/>
</dbReference>
<evidence type="ECO:0000256" key="4">
    <source>
        <dbReference type="SAM" id="Coils"/>
    </source>
</evidence>
<dbReference type="Gene3D" id="3.10.28.10">
    <property type="entry name" value="Homing endonucleases"/>
    <property type="match status" value="2"/>
</dbReference>
<feature type="repeat" description="ANK" evidence="3">
    <location>
        <begin position="823"/>
        <end position="855"/>
    </location>
</feature>
<dbReference type="PRINTS" id="PR01415">
    <property type="entry name" value="ANKYRIN"/>
</dbReference>